<dbReference type="InterPro" id="IPR037219">
    <property type="entry name" value="Peptidase_M41-like"/>
</dbReference>
<dbReference type="Gene3D" id="1.20.58.760">
    <property type="entry name" value="Peptidase M41"/>
    <property type="match status" value="1"/>
</dbReference>
<dbReference type="GO" id="GO:0006508">
    <property type="term" value="P:proteolysis"/>
    <property type="evidence" value="ECO:0007669"/>
    <property type="project" value="InterPro"/>
</dbReference>
<dbReference type="GO" id="GO:0005524">
    <property type="term" value="F:ATP binding"/>
    <property type="evidence" value="ECO:0007669"/>
    <property type="project" value="InterPro"/>
</dbReference>
<dbReference type="GO" id="GO:0004176">
    <property type="term" value="F:ATP-dependent peptidase activity"/>
    <property type="evidence" value="ECO:0007669"/>
    <property type="project" value="InterPro"/>
</dbReference>
<gene>
    <name evidence="1" type="ORF">Pan189_05140</name>
</gene>
<protein>
    <recommendedName>
        <fullName evidence="3">ATP-dependent zinc metalloprotease FtsH</fullName>
    </recommendedName>
</protein>
<evidence type="ECO:0000313" key="2">
    <source>
        <dbReference type="Proteomes" id="UP000317318"/>
    </source>
</evidence>
<evidence type="ECO:0000313" key="1">
    <source>
        <dbReference type="EMBL" id="QDT36159.1"/>
    </source>
</evidence>
<sequence>MFDSDEITCYHEAGHAFMAVRLGGWVQEVTVDPDNDDRPARTGDLSVQWPPAQLKLSVEREVSVALAGPVAEMIYTGEPFHPATVAEWSADWSAAWQVAEDMLSDHARRMAYLEEVTRLIHRQFSNDRIWSAIAALADELSAHERLEGADVAEIVTTWMR</sequence>
<accession>A0A517QWX0</accession>
<dbReference type="Proteomes" id="UP000317318">
    <property type="component" value="Chromosome"/>
</dbReference>
<dbReference type="RefSeq" id="WP_310820983.1">
    <property type="nucleotide sequence ID" value="NZ_CP036268.1"/>
</dbReference>
<evidence type="ECO:0008006" key="3">
    <source>
        <dbReference type="Google" id="ProtNLM"/>
    </source>
</evidence>
<proteinExistence type="predicted"/>
<dbReference type="AlphaFoldDB" id="A0A517QWX0"/>
<name>A0A517QWX0_9PLAN</name>
<dbReference type="GO" id="GO:0004222">
    <property type="term" value="F:metalloendopeptidase activity"/>
    <property type="evidence" value="ECO:0007669"/>
    <property type="project" value="InterPro"/>
</dbReference>
<dbReference type="KEGG" id="svp:Pan189_05140"/>
<keyword evidence="2" id="KW-1185">Reference proteome</keyword>
<dbReference type="EMBL" id="CP036268">
    <property type="protein sequence ID" value="QDT36159.1"/>
    <property type="molecule type" value="Genomic_DNA"/>
</dbReference>
<reference evidence="1 2" key="1">
    <citation type="submission" date="2019-02" db="EMBL/GenBank/DDBJ databases">
        <title>Deep-cultivation of Planctomycetes and their phenomic and genomic characterization uncovers novel biology.</title>
        <authorList>
            <person name="Wiegand S."/>
            <person name="Jogler M."/>
            <person name="Boedeker C."/>
            <person name="Pinto D."/>
            <person name="Vollmers J."/>
            <person name="Rivas-Marin E."/>
            <person name="Kohn T."/>
            <person name="Peeters S.H."/>
            <person name="Heuer A."/>
            <person name="Rast P."/>
            <person name="Oberbeckmann S."/>
            <person name="Bunk B."/>
            <person name="Jeske O."/>
            <person name="Meyerdierks A."/>
            <person name="Storesund J.E."/>
            <person name="Kallscheuer N."/>
            <person name="Luecker S."/>
            <person name="Lage O.M."/>
            <person name="Pohl T."/>
            <person name="Merkel B.J."/>
            <person name="Hornburger P."/>
            <person name="Mueller R.-W."/>
            <person name="Bruemmer F."/>
            <person name="Labrenz M."/>
            <person name="Spormann A.M."/>
            <person name="Op den Camp H."/>
            <person name="Overmann J."/>
            <person name="Amann R."/>
            <person name="Jetten M.S.M."/>
            <person name="Mascher T."/>
            <person name="Medema M.H."/>
            <person name="Devos D.P."/>
            <person name="Kaster A.-K."/>
            <person name="Ovreas L."/>
            <person name="Rohde M."/>
            <person name="Galperin M.Y."/>
            <person name="Jogler C."/>
        </authorList>
    </citation>
    <scope>NUCLEOTIDE SEQUENCE [LARGE SCALE GENOMIC DNA]</scope>
    <source>
        <strain evidence="1 2">Pan189</strain>
    </source>
</reference>
<dbReference type="SUPFAM" id="SSF140990">
    <property type="entry name" value="FtsH protease domain-like"/>
    <property type="match status" value="1"/>
</dbReference>
<organism evidence="1 2">
    <name type="scientific">Stratiformator vulcanicus</name>
    <dbReference type="NCBI Taxonomy" id="2527980"/>
    <lineage>
        <taxon>Bacteria</taxon>
        <taxon>Pseudomonadati</taxon>
        <taxon>Planctomycetota</taxon>
        <taxon>Planctomycetia</taxon>
        <taxon>Planctomycetales</taxon>
        <taxon>Planctomycetaceae</taxon>
        <taxon>Stratiformator</taxon>
    </lineage>
</organism>